<dbReference type="SUPFAM" id="SSF54211">
    <property type="entry name" value="Ribosomal protein S5 domain 2-like"/>
    <property type="match status" value="1"/>
</dbReference>
<dbReference type="PANTHER" id="PTHR21569:SF16">
    <property type="entry name" value="RIBOSOMAL PROTEIN S16"/>
    <property type="match status" value="1"/>
</dbReference>
<protein>
    <recommendedName>
        <fullName evidence="4">Small ribosomal subunit protein uS9c</fullName>
    </recommendedName>
    <alternativeName>
        <fullName evidence="5">30S ribosomal protein S9, chloroplastic</fullName>
    </alternativeName>
</protein>
<comment type="caution">
    <text evidence="7">The sequence shown here is derived from an EMBL/GenBank/DDBJ whole genome shotgun (WGS) entry which is preliminary data.</text>
</comment>
<reference evidence="7 8" key="1">
    <citation type="journal article" date="2018" name="Plant J.">
        <title>Genome sequences of Chlorella sorokiniana UTEX 1602 and Micractinium conductrix SAG 241.80: implications to maltose excretion by a green alga.</title>
        <authorList>
            <person name="Arriola M.B."/>
            <person name="Velmurugan N."/>
            <person name="Zhang Y."/>
            <person name="Plunkett M.H."/>
            <person name="Hondzo H."/>
            <person name="Barney B.M."/>
        </authorList>
    </citation>
    <scope>NUCLEOTIDE SEQUENCE [LARGE SCALE GENOMIC DNA]</scope>
    <source>
        <strain evidence="8">UTEX 1602</strain>
    </source>
</reference>
<evidence type="ECO:0000256" key="4">
    <source>
        <dbReference type="ARBA" id="ARBA00035152"/>
    </source>
</evidence>
<dbReference type="GO" id="GO:0003723">
    <property type="term" value="F:RNA binding"/>
    <property type="evidence" value="ECO:0007669"/>
    <property type="project" value="TreeGrafter"/>
</dbReference>
<keyword evidence="2 6" id="KW-0689">Ribosomal protein</keyword>
<keyword evidence="8" id="KW-1185">Reference proteome</keyword>
<dbReference type="STRING" id="3076.A0A2P6TSZ4"/>
<sequence>MAESVQTFGRKKNAVAVAYVKRGKGEIRLNGSPLDLVQPETLRWKVFEPVLLLGKQRFSNVDIRIRVKGGGQVSQIYAIRQAISKGIVAFYQKYVDEQSKNEIKDILLTYDRTLLVADPRRCEPKKFGGHGARARFQKSYR</sequence>
<dbReference type="GO" id="GO:0000462">
    <property type="term" value="P:maturation of SSU-rRNA from tricistronic rRNA transcript (SSU-rRNA, 5.8S rRNA, LSU-rRNA)"/>
    <property type="evidence" value="ECO:0007669"/>
    <property type="project" value="TreeGrafter"/>
</dbReference>
<dbReference type="EMBL" id="LHPG02000007">
    <property type="protein sequence ID" value="PRW57188.1"/>
    <property type="molecule type" value="Genomic_DNA"/>
</dbReference>
<dbReference type="Gene3D" id="3.30.230.10">
    <property type="match status" value="1"/>
</dbReference>
<dbReference type="InterPro" id="IPR014721">
    <property type="entry name" value="Ribsml_uS5_D2-typ_fold_subgr"/>
</dbReference>
<keyword evidence="3 6" id="KW-0687">Ribonucleoprotein</keyword>
<evidence type="ECO:0000256" key="1">
    <source>
        <dbReference type="ARBA" id="ARBA00005251"/>
    </source>
</evidence>
<evidence type="ECO:0000313" key="8">
    <source>
        <dbReference type="Proteomes" id="UP000239899"/>
    </source>
</evidence>
<dbReference type="InterPro" id="IPR020574">
    <property type="entry name" value="Ribosomal_uS9_CS"/>
</dbReference>
<evidence type="ECO:0000256" key="5">
    <source>
        <dbReference type="ARBA" id="ARBA00035437"/>
    </source>
</evidence>
<dbReference type="OrthoDB" id="186964at2759"/>
<dbReference type="NCBIfam" id="NF001749">
    <property type="entry name" value="PRK00474.1"/>
    <property type="match status" value="1"/>
</dbReference>
<dbReference type="Pfam" id="PF00380">
    <property type="entry name" value="Ribosomal_S9"/>
    <property type="match status" value="1"/>
</dbReference>
<evidence type="ECO:0000256" key="2">
    <source>
        <dbReference type="ARBA" id="ARBA00022980"/>
    </source>
</evidence>
<dbReference type="InterPro" id="IPR000754">
    <property type="entry name" value="Ribosomal_uS9"/>
</dbReference>
<dbReference type="GO" id="GO:0006412">
    <property type="term" value="P:translation"/>
    <property type="evidence" value="ECO:0007669"/>
    <property type="project" value="InterPro"/>
</dbReference>
<comment type="similarity">
    <text evidence="1 6">Belongs to the universal ribosomal protein uS9 family.</text>
</comment>
<evidence type="ECO:0000256" key="3">
    <source>
        <dbReference type="ARBA" id="ARBA00023274"/>
    </source>
</evidence>
<gene>
    <name evidence="7" type="ORF">C2E21_3829</name>
</gene>
<dbReference type="InterPro" id="IPR020568">
    <property type="entry name" value="Ribosomal_Su5_D2-typ_SF"/>
</dbReference>
<dbReference type="GO" id="GO:0022627">
    <property type="term" value="C:cytosolic small ribosomal subunit"/>
    <property type="evidence" value="ECO:0007669"/>
    <property type="project" value="TreeGrafter"/>
</dbReference>
<evidence type="ECO:0000256" key="6">
    <source>
        <dbReference type="RuleBase" id="RU003815"/>
    </source>
</evidence>
<dbReference type="FunFam" id="3.30.230.10:FF:000007">
    <property type="entry name" value="40S ribosomal protein S16"/>
    <property type="match status" value="1"/>
</dbReference>
<proteinExistence type="inferred from homology"/>
<accession>A0A2P6TSZ4</accession>
<evidence type="ECO:0000313" key="7">
    <source>
        <dbReference type="EMBL" id="PRW57188.1"/>
    </source>
</evidence>
<organism evidence="7 8">
    <name type="scientific">Chlorella sorokiniana</name>
    <name type="common">Freshwater green alga</name>
    <dbReference type="NCBI Taxonomy" id="3076"/>
    <lineage>
        <taxon>Eukaryota</taxon>
        <taxon>Viridiplantae</taxon>
        <taxon>Chlorophyta</taxon>
        <taxon>core chlorophytes</taxon>
        <taxon>Trebouxiophyceae</taxon>
        <taxon>Chlorellales</taxon>
        <taxon>Chlorellaceae</taxon>
        <taxon>Chlorella clade</taxon>
        <taxon>Chlorella</taxon>
    </lineage>
</organism>
<dbReference type="PROSITE" id="PS00360">
    <property type="entry name" value="RIBOSOMAL_S9"/>
    <property type="match status" value="1"/>
</dbReference>
<dbReference type="GO" id="GO:0003735">
    <property type="term" value="F:structural constituent of ribosome"/>
    <property type="evidence" value="ECO:0007669"/>
    <property type="project" value="InterPro"/>
</dbReference>
<dbReference type="PANTHER" id="PTHR21569">
    <property type="entry name" value="RIBOSOMAL PROTEIN S9"/>
    <property type="match status" value="1"/>
</dbReference>
<name>A0A2P6TSZ4_CHLSO</name>
<dbReference type="Proteomes" id="UP000239899">
    <property type="component" value="Unassembled WGS sequence"/>
</dbReference>
<dbReference type="AlphaFoldDB" id="A0A2P6TSZ4"/>